<evidence type="ECO:0000256" key="2">
    <source>
        <dbReference type="ARBA" id="ARBA00023027"/>
    </source>
</evidence>
<dbReference type="EMBL" id="ASWF01000001">
    <property type="protein sequence ID" value="EOT82168.1"/>
    <property type="molecule type" value="Genomic_DNA"/>
</dbReference>
<evidence type="ECO:0000313" key="7">
    <source>
        <dbReference type="EMBL" id="EOT82168.1"/>
    </source>
</evidence>
<evidence type="ECO:0000256" key="1">
    <source>
        <dbReference type="ARBA" id="ARBA00023002"/>
    </source>
</evidence>
<organism evidence="6 8">
    <name type="scientific">Enterococcus raffinosus ATCC 49464</name>
    <dbReference type="NCBI Taxonomy" id="1158602"/>
    <lineage>
        <taxon>Bacteria</taxon>
        <taxon>Bacillati</taxon>
        <taxon>Bacillota</taxon>
        <taxon>Bacilli</taxon>
        <taxon>Lactobacillales</taxon>
        <taxon>Enterococcaceae</taxon>
        <taxon>Enterococcus</taxon>
    </lineage>
</organism>
<comment type="caution">
    <text evidence="6">The sequence shown here is derived from an EMBL/GenBank/DDBJ whole genome shotgun (WGS) entry which is preliminary data.</text>
</comment>
<proteinExistence type="predicted"/>
<reference evidence="6 8" key="1">
    <citation type="submission" date="2013-02" db="EMBL/GenBank/DDBJ databases">
        <title>The Genome Sequence of Enterococcus raffinosus ATCC_49464.</title>
        <authorList>
            <consortium name="The Broad Institute Genome Sequencing Platform"/>
            <consortium name="The Broad Institute Genome Sequencing Center for Infectious Disease"/>
            <person name="Earl A.M."/>
            <person name="Gilmore M.S."/>
            <person name="Lebreton F."/>
            <person name="Walker B."/>
            <person name="Young S.K."/>
            <person name="Zeng Q."/>
            <person name="Gargeya S."/>
            <person name="Fitzgerald M."/>
            <person name="Haas B."/>
            <person name="Abouelleil A."/>
            <person name="Alvarado L."/>
            <person name="Arachchi H.M."/>
            <person name="Berlin A.M."/>
            <person name="Chapman S.B."/>
            <person name="Dewar J."/>
            <person name="Goldberg J."/>
            <person name="Griggs A."/>
            <person name="Gujja S."/>
            <person name="Hansen M."/>
            <person name="Howarth C."/>
            <person name="Imamovic A."/>
            <person name="Larimer J."/>
            <person name="McCowan C."/>
            <person name="Murphy C."/>
            <person name="Neiman D."/>
            <person name="Pearson M."/>
            <person name="Priest M."/>
            <person name="Roberts A."/>
            <person name="Saif S."/>
            <person name="Shea T."/>
            <person name="Sisk P."/>
            <person name="Sykes S."/>
            <person name="Wortman J."/>
            <person name="Nusbaum C."/>
            <person name="Birren B."/>
        </authorList>
    </citation>
    <scope>NUCLEOTIDE SEQUENCE [LARGE SCALE GENOMIC DNA]</scope>
    <source>
        <strain evidence="6 8">ATCC 49464</strain>
    </source>
</reference>
<dbReference type="Pfam" id="PF01232">
    <property type="entry name" value="Mannitol_dh"/>
    <property type="match status" value="1"/>
</dbReference>
<dbReference type="Proteomes" id="UP000013877">
    <property type="component" value="Unassembled WGS sequence"/>
</dbReference>
<evidence type="ECO:0000313" key="6">
    <source>
        <dbReference type="EMBL" id="EOH74989.1"/>
    </source>
</evidence>
<evidence type="ECO:0000259" key="5">
    <source>
        <dbReference type="Pfam" id="PF08125"/>
    </source>
</evidence>
<dbReference type="SUPFAM" id="SSF48179">
    <property type="entry name" value="6-phosphogluconate dehydrogenase C-terminal domain-like"/>
    <property type="match status" value="1"/>
</dbReference>
<dbReference type="Gene3D" id="1.10.1040.10">
    <property type="entry name" value="N-(1-d-carboxylethyl)-l-norvaline Dehydrogenase, domain 2"/>
    <property type="match status" value="1"/>
</dbReference>
<dbReference type="PANTHER" id="PTHR30524:SF0">
    <property type="entry name" value="ALTRONATE OXIDOREDUCTASE-RELATED"/>
    <property type="match status" value="1"/>
</dbReference>
<evidence type="ECO:0000259" key="4">
    <source>
        <dbReference type="Pfam" id="PF01232"/>
    </source>
</evidence>
<dbReference type="InterPro" id="IPR013328">
    <property type="entry name" value="6PGD_dom2"/>
</dbReference>
<dbReference type="PATRIC" id="fig|1158602.3.peg.3853"/>
<gene>
    <name evidence="7" type="ORF">I590_00593</name>
    <name evidence="6" type="ORF">UAK_03853</name>
</gene>
<keyword evidence="9" id="KW-1185">Reference proteome</keyword>
<dbReference type="GO" id="GO:0008926">
    <property type="term" value="F:mannitol-1-phosphate 5-dehydrogenase activity"/>
    <property type="evidence" value="ECO:0007669"/>
    <property type="project" value="UniProtKB-EC"/>
</dbReference>
<dbReference type="AlphaFoldDB" id="R2RG90"/>
<dbReference type="HOGENOM" id="CLU_036089_2_1_9"/>
<reference evidence="7 9" key="2">
    <citation type="submission" date="2013-03" db="EMBL/GenBank/DDBJ databases">
        <title>The Genome Sequence of Enterococcus raffinosus ATCC_49464 (PacBio/Illumina hybrid assembly).</title>
        <authorList>
            <consortium name="The Broad Institute Genomics Platform"/>
            <consortium name="The Broad Institute Genome Sequencing Center for Infectious Disease"/>
            <person name="Earl A."/>
            <person name="Russ C."/>
            <person name="Gilmore M."/>
            <person name="Surin D."/>
            <person name="Walker B."/>
            <person name="Young S."/>
            <person name="Zeng Q."/>
            <person name="Gargeya S."/>
            <person name="Fitzgerald M."/>
            <person name="Haas B."/>
            <person name="Abouelleil A."/>
            <person name="Allen A.W."/>
            <person name="Alvarado L."/>
            <person name="Arachchi H.M."/>
            <person name="Berlin A.M."/>
            <person name="Chapman S.B."/>
            <person name="Gainer-Dewar J."/>
            <person name="Goldberg J."/>
            <person name="Griggs A."/>
            <person name="Gujja S."/>
            <person name="Hansen M."/>
            <person name="Howarth C."/>
            <person name="Imamovic A."/>
            <person name="Ireland A."/>
            <person name="Larimer J."/>
            <person name="McCowan C."/>
            <person name="Murphy C."/>
            <person name="Pearson M."/>
            <person name="Poon T.W."/>
            <person name="Priest M."/>
            <person name="Roberts A."/>
            <person name="Saif S."/>
            <person name="Shea T."/>
            <person name="Sisk P."/>
            <person name="Sykes S."/>
            <person name="Wortman J."/>
            <person name="Nusbaum C."/>
            <person name="Birren B."/>
        </authorList>
    </citation>
    <scope>NUCLEOTIDE SEQUENCE [LARGE SCALE GENOMIC DNA]</scope>
    <source>
        <strain evidence="7 9">ATCC 49464</strain>
    </source>
</reference>
<feature type="domain" description="Mannitol dehydrogenase C-terminal" evidence="5">
    <location>
        <begin position="210"/>
        <end position="376"/>
    </location>
</feature>
<dbReference type="RefSeq" id="WP_010747016.1">
    <property type="nucleotide sequence ID" value="NZ_ASWF01000001.1"/>
</dbReference>
<evidence type="ECO:0000313" key="9">
    <source>
        <dbReference type="Proteomes" id="UP000014158"/>
    </source>
</evidence>
<evidence type="ECO:0000313" key="8">
    <source>
        <dbReference type="Proteomes" id="UP000013877"/>
    </source>
</evidence>
<dbReference type="Pfam" id="PF08125">
    <property type="entry name" value="Mannitol_dh_C"/>
    <property type="match status" value="1"/>
</dbReference>
<dbReference type="InterPro" id="IPR008927">
    <property type="entry name" value="6-PGluconate_DH-like_C_sf"/>
</dbReference>
<dbReference type="GO" id="GO:0019592">
    <property type="term" value="P:mannitol catabolic process"/>
    <property type="evidence" value="ECO:0007669"/>
    <property type="project" value="TreeGrafter"/>
</dbReference>
<dbReference type="Gene3D" id="3.40.50.720">
    <property type="entry name" value="NAD(P)-binding Rossmann-like Domain"/>
    <property type="match status" value="1"/>
</dbReference>
<dbReference type="eggNOG" id="COG0246">
    <property type="taxonomic scope" value="Bacteria"/>
</dbReference>
<protein>
    <submittedName>
        <fullName evidence="6">Uncharacterized protein</fullName>
    </submittedName>
</protein>
<dbReference type="PANTHER" id="PTHR30524">
    <property type="entry name" value="MANNITOL-1-PHOSPHATE 5-DEHYDROGENASE"/>
    <property type="match status" value="1"/>
</dbReference>
<keyword evidence="2" id="KW-0520">NAD</keyword>
<comment type="catalytic activity">
    <reaction evidence="3">
        <text>D-mannitol 1-phosphate + NAD(+) = beta-D-fructose 6-phosphate + NADH + H(+)</text>
        <dbReference type="Rhea" id="RHEA:19661"/>
        <dbReference type="ChEBI" id="CHEBI:15378"/>
        <dbReference type="ChEBI" id="CHEBI:57540"/>
        <dbReference type="ChEBI" id="CHEBI:57634"/>
        <dbReference type="ChEBI" id="CHEBI:57945"/>
        <dbReference type="ChEBI" id="CHEBI:61381"/>
        <dbReference type="EC" id="1.1.1.17"/>
    </reaction>
</comment>
<keyword evidence="1" id="KW-0560">Oxidoreductase</keyword>
<dbReference type="InterPro" id="IPR013131">
    <property type="entry name" value="Mannitol_DH_N"/>
</dbReference>
<dbReference type="InterPro" id="IPR013118">
    <property type="entry name" value="Mannitol_DH_C"/>
</dbReference>
<accession>R2RG90</accession>
<dbReference type="GO" id="GO:0005829">
    <property type="term" value="C:cytosol"/>
    <property type="evidence" value="ECO:0007669"/>
    <property type="project" value="TreeGrafter"/>
</dbReference>
<dbReference type="EMBL" id="AJAL01000020">
    <property type="protein sequence ID" value="EOH74989.1"/>
    <property type="molecule type" value="Genomic_DNA"/>
</dbReference>
<evidence type="ECO:0000256" key="3">
    <source>
        <dbReference type="ARBA" id="ARBA00048615"/>
    </source>
</evidence>
<sequence>MEKKQEVFIIGAGRLGKGFIGEVFEAANWRVTFLDKDPQVVAALNQGPYQVEISTTEEIYTREVTNYQTFLTDDSHPESDSFLTADVVMVPVYPEDLPEVFSYLLADFQLMRQQAADKKLDIILLTNQTYLVPKMYQYLKDQVDAAFYTWIEDHIFIKDAIIRRSTDGTSASARKLFSMAAASLLIETPLHADLAAVNWMEPAENVPLLKEIKIYTLNGPHAATAFIGHYTGYSDIPSTEADQENLRFIQEVAEEINQACIKEYNLTQEELTRLSAIPKLKGEVPDSIRRVAFDPIRKLSLKDRLCGPILLCEKHQLPHSALDKAVALGFKYKDEEDSSSLELQKLIADSGIAQAVEEITGLDPQLVANIVKEYEKL</sequence>
<feature type="domain" description="Mannitol dehydrogenase N-terminal" evidence="4">
    <location>
        <begin position="8"/>
        <end position="164"/>
    </location>
</feature>
<dbReference type="Proteomes" id="UP000014158">
    <property type="component" value="Unassembled WGS sequence"/>
</dbReference>
<name>R2RG90_9ENTE</name>
<dbReference type="OrthoDB" id="271711at2"/>